<feature type="non-terminal residue" evidence="3">
    <location>
        <position position="422"/>
    </location>
</feature>
<sequence length="422" mass="46903">MANLEAYRVKNRVPPPGIKAHSTRAVGASWAVHHRASAIQLCKAATWCSIHTFAKFYKGHTYASADAGLGRRILQAAGALLIQDEISAAIFFLLPFPVPSSSGRGCLRQFSALKSALFQTGDSESRGIVLSSLSAPVHKTEWVLHNLEEVNAPSGYVSRTASFQRLDTLLGFLDELFLTEEDQKKLHDFEELCVEIYFNDKNDKFHLGSEERIRVTSDRVEQMCIQIKEVGDRVNYIKRSLHSLDSQIGHLQDLSALTVDTLKTLTAQKASEASKVHTEIRELSISKHLGQNLVDDGPLRSSMRKKHSVNNFFGSSFPQGSPEANSNYLFNISLRDERNTVGKKHAKPAKLEKSNGDELKAGNVSPTKIVKSREHCGIWRVCCTRLRKDGNQGKHQVTKRGPALSYQMFTLVTSEDIAESLS</sequence>
<gene>
    <name evidence="3" type="ORF">RIMI_LOCUS14932707</name>
</gene>
<dbReference type="InterPro" id="IPR037162">
    <property type="entry name" value="TRPM_tetra_sf"/>
</dbReference>
<dbReference type="Gene3D" id="1.20.5.1010">
    <property type="entry name" value="TRPM, tetramerisation domain"/>
    <property type="match status" value="1"/>
</dbReference>
<comment type="catalytic activity">
    <reaction evidence="1">
        <text>Mg(2+)(in) = Mg(2+)(out)</text>
        <dbReference type="Rhea" id="RHEA:29827"/>
        <dbReference type="ChEBI" id="CHEBI:18420"/>
    </reaction>
</comment>
<dbReference type="EMBL" id="CAUEEQ010039390">
    <property type="protein sequence ID" value="CAJ0954932.1"/>
    <property type="molecule type" value="Genomic_DNA"/>
</dbReference>
<dbReference type="PANTHER" id="PTHR13800:SF8">
    <property type="entry name" value="TRANSIENT RECEPTOR POTENTIAL CATION CHANNEL SUBFAMILY M MEMBER 7"/>
    <property type="match status" value="1"/>
</dbReference>
<dbReference type="InterPro" id="IPR050927">
    <property type="entry name" value="TRPM"/>
</dbReference>
<accession>A0ABN9M6F5</accession>
<dbReference type="Proteomes" id="UP001176940">
    <property type="component" value="Unassembled WGS sequence"/>
</dbReference>
<evidence type="ECO:0000313" key="4">
    <source>
        <dbReference type="Proteomes" id="UP001176940"/>
    </source>
</evidence>
<dbReference type="PANTHER" id="PTHR13800">
    <property type="entry name" value="TRANSIENT RECEPTOR POTENTIAL CATION CHANNEL, SUBFAMILY M, MEMBER 6"/>
    <property type="match status" value="1"/>
</dbReference>
<feature type="domain" description="TRPM tetramerisation" evidence="2">
    <location>
        <begin position="210"/>
        <end position="265"/>
    </location>
</feature>
<proteinExistence type="predicted"/>
<evidence type="ECO:0000256" key="1">
    <source>
        <dbReference type="ARBA" id="ARBA00034269"/>
    </source>
</evidence>
<dbReference type="InterPro" id="IPR032415">
    <property type="entry name" value="TRPM_tetra"/>
</dbReference>
<evidence type="ECO:0000259" key="2">
    <source>
        <dbReference type="Pfam" id="PF16519"/>
    </source>
</evidence>
<name>A0ABN9M6F5_9NEOB</name>
<protein>
    <recommendedName>
        <fullName evidence="2">TRPM tetramerisation domain-containing protein</fullName>
    </recommendedName>
</protein>
<keyword evidence="4" id="KW-1185">Reference proteome</keyword>
<comment type="caution">
    <text evidence="3">The sequence shown here is derived from an EMBL/GenBank/DDBJ whole genome shotgun (WGS) entry which is preliminary data.</text>
</comment>
<reference evidence="3" key="1">
    <citation type="submission" date="2023-07" db="EMBL/GenBank/DDBJ databases">
        <authorList>
            <person name="Stuckert A."/>
        </authorList>
    </citation>
    <scope>NUCLEOTIDE SEQUENCE</scope>
</reference>
<evidence type="ECO:0000313" key="3">
    <source>
        <dbReference type="EMBL" id="CAJ0954932.1"/>
    </source>
</evidence>
<organism evidence="3 4">
    <name type="scientific">Ranitomeya imitator</name>
    <name type="common">mimic poison frog</name>
    <dbReference type="NCBI Taxonomy" id="111125"/>
    <lineage>
        <taxon>Eukaryota</taxon>
        <taxon>Metazoa</taxon>
        <taxon>Chordata</taxon>
        <taxon>Craniata</taxon>
        <taxon>Vertebrata</taxon>
        <taxon>Euteleostomi</taxon>
        <taxon>Amphibia</taxon>
        <taxon>Batrachia</taxon>
        <taxon>Anura</taxon>
        <taxon>Neobatrachia</taxon>
        <taxon>Hyloidea</taxon>
        <taxon>Dendrobatidae</taxon>
        <taxon>Dendrobatinae</taxon>
        <taxon>Ranitomeya</taxon>
    </lineage>
</organism>
<dbReference type="Pfam" id="PF16519">
    <property type="entry name" value="TRPM_tetra"/>
    <property type="match status" value="1"/>
</dbReference>